<reference evidence="4" key="1">
    <citation type="journal article" date="2019" name="Int. J. Syst. Evol. Microbiol.">
        <title>The Global Catalogue of Microorganisms (GCM) 10K type strain sequencing project: providing services to taxonomists for standard genome sequencing and annotation.</title>
        <authorList>
            <consortium name="The Broad Institute Genomics Platform"/>
            <consortium name="The Broad Institute Genome Sequencing Center for Infectious Disease"/>
            <person name="Wu L."/>
            <person name="Ma J."/>
        </authorList>
    </citation>
    <scope>NUCLEOTIDE SEQUENCE [LARGE SCALE GENOMIC DNA]</scope>
    <source>
        <strain evidence="4">CCUG 59685</strain>
    </source>
</reference>
<evidence type="ECO:0008006" key="5">
    <source>
        <dbReference type="Google" id="ProtNLM"/>
    </source>
</evidence>
<proteinExistence type="predicted"/>
<keyword evidence="1" id="KW-0812">Transmembrane</keyword>
<dbReference type="RefSeq" id="WP_313983758.1">
    <property type="nucleotide sequence ID" value="NZ_JBHTJW010000003.1"/>
</dbReference>
<evidence type="ECO:0000256" key="2">
    <source>
        <dbReference type="SAM" id="SignalP"/>
    </source>
</evidence>
<comment type="caution">
    <text evidence="3">The sequence shown here is derived from an EMBL/GenBank/DDBJ whole genome shotgun (WGS) entry which is preliminary data.</text>
</comment>
<evidence type="ECO:0000256" key="1">
    <source>
        <dbReference type="SAM" id="Phobius"/>
    </source>
</evidence>
<dbReference type="Proteomes" id="UP001597106">
    <property type="component" value="Unassembled WGS sequence"/>
</dbReference>
<sequence>MKLANLKKISRRLSGAVMIAAAMFAASSQANAAITQADWKVAGDGAITRDTSSNLEWLDVSVSINQSFNYVSTQFGAGGLYSGFRYATGDEVATLFTNAGLNFTYSSSSSDATKVNSLISLVGATSNTNEFFRSSLWTRGIAIQTPFDYNPGTGNYQTTEARIYTEVQSFGPSFTMYTAATSVIRGAWPIQTAQSDVGSWLVRNAAVSPVPAPAAAWMFAAGLPLIGAFVRRRKA</sequence>
<feature type="signal peptide" evidence="2">
    <location>
        <begin position="1"/>
        <end position="32"/>
    </location>
</feature>
<feature type="chain" id="PRO_5045654357" description="VPLPA-CTERM sorting domain-containing protein" evidence="2">
    <location>
        <begin position="33"/>
        <end position="235"/>
    </location>
</feature>
<name>A0ABW3GLU6_9PROT</name>
<keyword evidence="1" id="KW-1133">Transmembrane helix</keyword>
<evidence type="ECO:0000313" key="3">
    <source>
        <dbReference type="EMBL" id="MFD0930690.1"/>
    </source>
</evidence>
<protein>
    <recommendedName>
        <fullName evidence="5">VPLPA-CTERM sorting domain-containing protein</fullName>
    </recommendedName>
</protein>
<gene>
    <name evidence="3" type="ORF">ACFQ1T_12960</name>
</gene>
<dbReference type="EMBL" id="JBHTJW010000003">
    <property type="protein sequence ID" value="MFD0930690.1"/>
    <property type="molecule type" value="Genomic_DNA"/>
</dbReference>
<keyword evidence="1" id="KW-0472">Membrane</keyword>
<feature type="transmembrane region" description="Helical" evidence="1">
    <location>
        <begin position="210"/>
        <end position="230"/>
    </location>
</feature>
<accession>A0ABW3GLU6</accession>
<keyword evidence="2" id="KW-0732">Signal</keyword>
<evidence type="ECO:0000313" key="4">
    <source>
        <dbReference type="Proteomes" id="UP001597106"/>
    </source>
</evidence>
<keyword evidence="4" id="KW-1185">Reference proteome</keyword>
<organism evidence="3 4">
    <name type="scientific">Methylophilus glucosoxydans</name>
    <dbReference type="NCBI Taxonomy" id="752553"/>
    <lineage>
        <taxon>Bacteria</taxon>
        <taxon>Pseudomonadati</taxon>
        <taxon>Pseudomonadota</taxon>
        <taxon>Betaproteobacteria</taxon>
        <taxon>Nitrosomonadales</taxon>
        <taxon>Methylophilaceae</taxon>
        <taxon>Methylophilus</taxon>
    </lineage>
</organism>